<dbReference type="NCBIfam" id="NF004388">
    <property type="entry name" value="PRK05749.1-4"/>
    <property type="match status" value="1"/>
</dbReference>
<dbReference type="NCBIfam" id="NF004385">
    <property type="entry name" value="PRK05749.1-1"/>
    <property type="match status" value="1"/>
</dbReference>
<keyword evidence="15" id="KW-1003">Cell membrane</keyword>
<keyword evidence="7" id="KW-0812">Transmembrane</keyword>
<dbReference type="PANTHER" id="PTHR42755:SF1">
    <property type="entry name" value="3-DEOXY-D-MANNO-OCTULOSONIC ACID TRANSFERASE, MITOCHONDRIAL-RELATED"/>
    <property type="match status" value="1"/>
</dbReference>
<dbReference type="GO" id="GO:0009244">
    <property type="term" value="P:lipopolysaccharide core region biosynthetic process"/>
    <property type="evidence" value="ECO:0007669"/>
    <property type="project" value="UniProtKB-UniRule"/>
</dbReference>
<evidence type="ECO:0000256" key="6">
    <source>
        <dbReference type="ARBA" id="ARBA00022679"/>
    </source>
</evidence>
<keyword evidence="19" id="KW-1185">Reference proteome</keyword>
<dbReference type="Pfam" id="PF00534">
    <property type="entry name" value="Glycos_transf_1"/>
    <property type="match status" value="1"/>
</dbReference>
<feature type="domain" description="3-deoxy-D-manno-octulosonic-acid transferase N-terminal" evidence="17">
    <location>
        <begin position="34"/>
        <end position="211"/>
    </location>
</feature>
<comment type="pathway">
    <text evidence="12">Glycolipid biosynthesis; KDO(2)-lipid A biosynthesis; KDO(2)-lipid A from CMP-3-deoxy-D-manno-octulosonate and lipid IV(A): step 2/4.</text>
</comment>
<evidence type="ECO:0000256" key="2">
    <source>
        <dbReference type="ARBA" id="ARBA00004713"/>
    </source>
</evidence>
<dbReference type="OrthoDB" id="9789797at2"/>
<dbReference type="UniPathway" id="UPA00958"/>
<evidence type="ECO:0000256" key="5">
    <source>
        <dbReference type="ARBA" id="ARBA00022519"/>
    </source>
</evidence>
<comment type="catalytic activity">
    <reaction evidence="8">
        <text>alpha-Kdo-(2-&gt;6)-lipid IVA (E. coli) + CMP-3-deoxy-beta-D-manno-octulosonate = alpha-Kdo-(2-&gt;4)-alpha-Kdo-(2-&gt;6)-lipid IVA (E. coli) + CMP + H(+)</text>
        <dbReference type="Rhea" id="RHEA:28062"/>
        <dbReference type="ChEBI" id="CHEBI:15378"/>
        <dbReference type="ChEBI" id="CHEBI:60364"/>
        <dbReference type="ChEBI" id="CHEBI:60365"/>
        <dbReference type="ChEBI" id="CHEBI:60377"/>
        <dbReference type="ChEBI" id="CHEBI:85987"/>
        <dbReference type="EC" id="2.4.99.13"/>
    </reaction>
</comment>
<dbReference type="FunFam" id="3.40.50.11720:FF:000001">
    <property type="entry name" value="3-deoxy-D-manno-octulosonic acid transferase"/>
    <property type="match status" value="1"/>
</dbReference>
<dbReference type="Proteomes" id="UP000014012">
    <property type="component" value="Unassembled WGS sequence"/>
</dbReference>
<dbReference type="PANTHER" id="PTHR42755">
    <property type="entry name" value="3-DEOXY-MANNO-OCTULOSONATE CYTIDYLYLTRANSFERASE"/>
    <property type="match status" value="1"/>
</dbReference>
<reference evidence="18 19" key="1">
    <citation type="journal article" date="2013" name="Genome Announc.">
        <title>Genome Sequence of Plesiomonas shigelloides Strain 302-73 (Serotype O1).</title>
        <authorList>
            <person name="Pique N."/>
            <person name="Aquilini E."/>
            <person name="Alioto T."/>
            <person name="Minana-Galbis D."/>
            <person name="Tomas J.M."/>
        </authorList>
    </citation>
    <scope>NUCLEOTIDE SEQUENCE [LARGE SCALE GENOMIC DNA]</scope>
    <source>
        <strain evidence="18 19">302-73</strain>
    </source>
</reference>
<gene>
    <name evidence="18" type="ORF">PLESHI_16632</name>
</gene>
<dbReference type="GO" id="GO:0043842">
    <property type="term" value="F:Kdo transferase activity"/>
    <property type="evidence" value="ECO:0007669"/>
    <property type="project" value="UniProtKB-EC"/>
</dbReference>
<dbReference type="RefSeq" id="WP_010864913.1">
    <property type="nucleotide sequence ID" value="NZ_KB944511.1"/>
</dbReference>
<evidence type="ECO:0000256" key="9">
    <source>
        <dbReference type="ARBA" id="ARBA00049183"/>
    </source>
</evidence>
<dbReference type="InterPro" id="IPR039901">
    <property type="entry name" value="Kdotransferase"/>
</dbReference>
<dbReference type="EC" id="2.4.99.12" evidence="15"/>
<dbReference type="InterPro" id="IPR001296">
    <property type="entry name" value="Glyco_trans_1"/>
</dbReference>
<keyword evidence="7" id="KW-0735">Signal-anchor</keyword>
<feature type="domain" description="Glycosyl transferase family 1" evidence="16">
    <location>
        <begin position="290"/>
        <end position="398"/>
    </location>
</feature>
<dbReference type="SUPFAM" id="SSF53756">
    <property type="entry name" value="UDP-Glycosyltransferase/glycogen phosphorylase"/>
    <property type="match status" value="1"/>
</dbReference>
<comment type="pathway">
    <text evidence="2 15">Bacterial outer membrane biogenesis; LPS core biosynthesis.</text>
</comment>
<comment type="similarity">
    <text evidence="3">Belongs to the glycosyltransferase group 1 family. Glycosyltransferase 30 subfamily.</text>
</comment>
<evidence type="ECO:0000313" key="18">
    <source>
        <dbReference type="EMBL" id="EON87204.1"/>
    </source>
</evidence>
<dbReference type="AlphaFoldDB" id="R8ALK5"/>
<proteinExistence type="inferred from homology"/>
<dbReference type="PATRIC" id="fig|1315976.3.peg.3181"/>
<comment type="catalytic activity">
    <reaction evidence="9 15">
        <text>lipid IVA (E. coli) + CMP-3-deoxy-beta-D-manno-octulosonate = alpha-Kdo-(2-&gt;6)-lipid IVA (E. coli) + CMP + H(+)</text>
        <dbReference type="Rhea" id="RHEA:28066"/>
        <dbReference type="ChEBI" id="CHEBI:15378"/>
        <dbReference type="ChEBI" id="CHEBI:58603"/>
        <dbReference type="ChEBI" id="CHEBI:60364"/>
        <dbReference type="ChEBI" id="CHEBI:60377"/>
        <dbReference type="ChEBI" id="CHEBI:85987"/>
        <dbReference type="EC" id="2.4.99.12"/>
    </reaction>
</comment>
<dbReference type="EMBL" id="AQQO01000371">
    <property type="protein sequence ID" value="EON87204.1"/>
    <property type="molecule type" value="Genomic_DNA"/>
</dbReference>
<evidence type="ECO:0000256" key="15">
    <source>
        <dbReference type="RuleBase" id="RU365103"/>
    </source>
</evidence>
<comment type="function">
    <text evidence="10">Involved in lipopolysaccharide (LPS) biosynthesis. Catalyzes the transfer of two 3-deoxy-D-manno-octulosonate (Kdo) residues from CMP-Kdo to lipid IV(A), the tetraacyldisaccharide-1,4'-bisphosphate precursor of lipid A.</text>
</comment>
<keyword evidence="5" id="KW-0472">Membrane</keyword>
<comment type="function">
    <text evidence="15">Involved in lipopolysaccharide (LPS) biosynthesis. Catalyzes the transfer of 3-deoxy-D-manno-octulosonate (Kdo) residue(s) from CMP-Kdo to lipid IV(A), the tetraacyldisaccharide-1,4'-bisphosphate precursor of lipid A.</text>
</comment>
<dbReference type="InterPro" id="IPR007507">
    <property type="entry name" value="Glycos_transf_N"/>
</dbReference>
<name>R8ALK5_PLESH</name>
<evidence type="ECO:0000256" key="3">
    <source>
        <dbReference type="ARBA" id="ARBA00006380"/>
    </source>
</evidence>
<evidence type="ECO:0000256" key="11">
    <source>
        <dbReference type="ARBA" id="ARBA00060558"/>
    </source>
</evidence>
<evidence type="ECO:0000259" key="16">
    <source>
        <dbReference type="Pfam" id="PF00534"/>
    </source>
</evidence>
<comment type="subcellular location">
    <subcellularLocation>
        <location evidence="1">Cell inner membrane</location>
        <topology evidence="1">Single-pass membrane protein</topology>
        <orientation evidence="1">Cytoplasmic side</orientation>
    </subcellularLocation>
    <subcellularLocation>
        <location evidence="15">Cell membrane</location>
    </subcellularLocation>
</comment>
<dbReference type="STRING" id="703.SAMEA2665130_02894"/>
<evidence type="ECO:0000256" key="7">
    <source>
        <dbReference type="ARBA" id="ARBA00022968"/>
    </source>
</evidence>
<evidence type="ECO:0000256" key="10">
    <source>
        <dbReference type="ARBA" id="ARBA00059802"/>
    </source>
</evidence>
<evidence type="ECO:0000256" key="13">
    <source>
        <dbReference type="PIRSR" id="PIRSR639901-1"/>
    </source>
</evidence>
<feature type="site" description="Transition state stabilizer" evidence="14">
    <location>
        <position position="130"/>
    </location>
</feature>
<keyword evidence="15" id="KW-0448">Lipopolysaccharide biosynthesis</keyword>
<comment type="caution">
    <text evidence="18">The sequence shown here is derived from an EMBL/GenBank/DDBJ whole genome shotgun (WGS) entry which is preliminary data.</text>
</comment>
<dbReference type="Gene3D" id="3.40.50.11720">
    <property type="entry name" value="3-Deoxy-D-manno-octulosonic-acid transferase, N-terminal domain"/>
    <property type="match status" value="1"/>
</dbReference>
<dbReference type="Gene3D" id="3.40.50.2000">
    <property type="entry name" value="Glycogen Phosphorylase B"/>
    <property type="match status" value="1"/>
</dbReference>
<evidence type="ECO:0000313" key="19">
    <source>
        <dbReference type="Proteomes" id="UP000014012"/>
    </source>
</evidence>
<evidence type="ECO:0000256" key="12">
    <source>
        <dbReference type="ARBA" id="ARBA00060660"/>
    </source>
</evidence>
<accession>R8ALK5</accession>
<feature type="active site" description="Proton acceptor" evidence="13">
    <location>
        <position position="60"/>
    </location>
</feature>
<dbReference type="HOGENOM" id="CLU_036146_2_0_6"/>
<dbReference type="GO" id="GO:0009245">
    <property type="term" value="P:lipid A biosynthetic process"/>
    <property type="evidence" value="ECO:0007669"/>
    <property type="project" value="TreeGrafter"/>
</dbReference>
<keyword evidence="5" id="KW-0997">Cell inner membrane</keyword>
<evidence type="ECO:0000256" key="1">
    <source>
        <dbReference type="ARBA" id="ARBA00004388"/>
    </source>
</evidence>
<dbReference type="FunFam" id="3.40.50.2000:FF:000032">
    <property type="entry name" value="3-deoxy-D-manno-octulosonic acid transferase"/>
    <property type="match status" value="1"/>
</dbReference>
<organism evidence="18 19">
    <name type="scientific">Plesiomonas shigelloides 302-73</name>
    <dbReference type="NCBI Taxonomy" id="1315976"/>
    <lineage>
        <taxon>Bacteria</taxon>
        <taxon>Pseudomonadati</taxon>
        <taxon>Pseudomonadota</taxon>
        <taxon>Gammaproteobacteria</taxon>
        <taxon>Enterobacterales</taxon>
        <taxon>Enterobacteriaceae</taxon>
        <taxon>Plesiomonas</taxon>
    </lineage>
</organism>
<evidence type="ECO:0000259" key="17">
    <source>
        <dbReference type="Pfam" id="PF04413"/>
    </source>
</evidence>
<dbReference type="InterPro" id="IPR038107">
    <property type="entry name" value="Glycos_transf_N_sf"/>
</dbReference>
<evidence type="ECO:0000256" key="4">
    <source>
        <dbReference type="ARBA" id="ARBA00019077"/>
    </source>
</evidence>
<protein>
    <recommendedName>
        <fullName evidence="4 15">3-deoxy-D-manno-octulosonic acid transferase</fullName>
        <shortName evidence="15">Kdo transferase</shortName>
        <ecNumber evidence="15">2.4.99.12</ecNumber>
    </recommendedName>
    <alternativeName>
        <fullName evidence="15">Lipid IV(A) 3-deoxy-D-manno-octulosonic acid transferase</fullName>
    </alternativeName>
</protein>
<keyword evidence="6 15" id="KW-0808">Transferase</keyword>
<sequence>MLRFCYSLLLYVLQPLIGLRLWWRGRRAPAYRRRWTERYALYRTPVSQHGIILHSVSVGETLAAVPLVRALQQCYPQLPITVTTMTPTGSERAHAAFGDSVQHLYLPYDLPDAMRRFYRHLQPKLVVVMETELWPNMIWHAHRRGIPLVIANARLSARSARGYGKIRRFMAQLLPRIAHVAAQTPADGERFIALGLPAAQLTVTGSIKFDISVTAEQQNAASTLRAQWAAQRPVWIAASTHDGEESAILQAHQALLAAFPDLLLILVPRHPERFAAVHELVSKYQLSSITRSSQAPVTATTQVVLGDTMGEMMVLYGVADLAFVGGSLIERGGHNPLEPAAYGLPVLMGPHTFNFAQICQQLEEAGGLTRVSDASSLQQAVTERLQQPELAARQGKQALTFMQQNQGALSRLLTLLDTALSGSEK</sequence>
<evidence type="ECO:0000256" key="14">
    <source>
        <dbReference type="PIRSR" id="PIRSR639901-2"/>
    </source>
</evidence>
<comment type="pathway">
    <text evidence="11">Glycolipid biosynthesis; KDO(2)-lipid A biosynthesis; KDO(2)-lipid A from CMP-3-deoxy-D-manno-octulosonate and lipid IV(A): step 1/4.</text>
</comment>
<dbReference type="GO" id="GO:0005886">
    <property type="term" value="C:plasma membrane"/>
    <property type="evidence" value="ECO:0007669"/>
    <property type="project" value="UniProtKB-SubCell"/>
</dbReference>
<feature type="site" description="Transition state stabilizer" evidence="14">
    <location>
        <position position="208"/>
    </location>
</feature>
<dbReference type="Pfam" id="PF04413">
    <property type="entry name" value="Glycos_transf_N"/>
    <property type="match status" value="1"/>
</dbReference>
<evidence type="ECO:0000256" key="8">
    <source>
        <dbReference type="ARBA" id="ARBA00034401"/>
    </source>
</evidence>